<evidence type="ECO:0000313" key="3">
    <source>
        <dbReference type="Proteomes" id="UP000481858"/>
    </source>
</evidence>
<evidence type="ECO:0000313" key="2">
    <source>
        <dbReference type="EMBL" id="KAF2967767.1"/>
    </source>
</evidence>
<sequence>MGQFSKVAAALALASIVHGQCGSGTPDATVNGAVGAYTATKGSQQVYSGSNYYQAIQSALDSIGSGQRVAVIASGSIGTSSISIGSGKIFEGCGTIDVGYRAAHGAIESLGTTGVQIPYLSMTGNPYFGLWFYGVTDLALGEINMDLSDGLGIRFERDKAANSNVSMDKITITGAGSHAVETWNIDGLTIGSVIARDVGECGLLLQTTTNARVGLVDGDNVATGTGYATFRMANNNGQLADGSYTPNVYVDKVVSRGGGRGVFCVSESGGAVIAEVDLANNGNNAILIENCYGVEIQSGTVQGGGEVRISARTEFENTRDVSITLTVNSNTVRESPCGEDISWTISGDATQNIC</sequence>
<dbReference type="AlphaFoldDB" id="A0A7C8MT76"/>
<dbReference type="SUPFAM" id="SSF51126">
    <property type="entry name" value="Pectin lyase-like"/>
    <property type="match status" value="1"/>
</dbReference>
<proteinExistence type="predicted"/>
<dbReference type="InterPro" id="IPR012334">
    <property type="entry name" value="Pectin_lyas_fold"/>
</dbReference>
<name>A0A7C8MT76_9PEZI</name>
<keyword evidence="3" id="KW-1185">Reference proteome</keyword>
<dbReference type="InterPro" id="IPR011050">
    <property type="entry name" value="Pectin_lyase_fold/virulence"/>
</dbReference>
<dbReference type="Gene3D" id="2.160.20.10">
    <property type="entry name" value="Single-stranded right-handed beta-helix, Pectin lyase-like"/>
    <property type="match status" value="1"/>
</dbReference>
<dbReference type="Proteomes" id="UP000481858">
    <property type="component" value="Unassembled WGS sequence"/>
</dbReference>
<reference evidence="2 3" key="1">
    <citation type="submission" date="2019-12" db="EMBL/GenBank/DDBJ databases">
        <title>Draft genome sequence of the ascomycete Xylaria multiplex DSM 110363.</title>
        <authorList>
            <person name="Buettner E."/>
            <person name="Kellner H."/>
        </authorList>
    </citation>
    <scope>NUCLEOTIDE SEQUENCE [LARGE SCALE GENOMIC DNA]</scope>
    <source>
        <strain evidence="2 3">DSM 110363</strain>
    </source>
</reference>
<evidence type="ECO:0000256" key="1">
    <source>
        <dbReference type="SAM" id="SignalP"/>
    </source>
</evidence>
<protein>
    <submittedName>
        <fullName evidence="2">Uncharacterized protein</fullName>
    </submittedName>
</protein>
<dbReference type="InParanoid" id="A0A7C8MT76"/>
<feature type="signal peptide" evidence="1">
    <location>
        <begin position="1"/>
        <end position="19"/>
    </location>
</feature>
<keyword evidence="1" id="KW-0732">Signal</keyword>
<dbReference type="OrthoDB" id="5576103at2759"/>
<gene>
    <name evidence="2" type="ORF">GQX73_g5789</name>
</gene>
<comment type="caution">
    <text evidence="2">The sequence shown here is derived from an EMBL/GenBank/DDBJ whole genome shotgun (WGS) entry which is preliminary data.</text>
</comment>
<dbReference type="EMBL" id="WUBL01000062">
    <property type="protein sequence ID" value="KAF2967767.1"/>
    <property type="molecule type" value="Genomic_DNA"/>
</dbReference>
<accession>A0A7C8MT76</accession>
<feature type="chain" id="PRO_5028903569" evidence="1">
    <location>
        <begin position="20"/>
        <end position="354"/>
    </location>
</feature>
<organism evidence="2 3">
    <name type="scientific">Xylaria multiplex</name>
    <dbReference type="NCBI Taxonomy" id="323545"/>
    <lineage>
        <taxon>Eukaryota</taxon>
        <taxon>Fungi</taxon>
        <taxon>Dikarya</taxon>
        <taxon>Ascomycota</taxon>
        <taxon>Pezizomycotina</taxon>
        <taxon>Sordariomycetes</taxon>
        <taxon>Xylariomycetidae</taxon>
        <taxon>Xylariales</taxon>
        <taxon>Xylariaceae</taxon>
        <taxon>Xylaria</taxon>
    </lineage>
</organism>